<dbReference type="Proteomes" id="UP000621436">
    <property type="component" value="Unassembled WGS sequence"/>
</dbReference>
<reference evidence="8" key="1">
    <citation type="submission" date="2020-11" db="EMBL/GenBank/DDBJ databases">
        <title>Halonatronomonas betainensis gen. nov., sp. nov. a novel haloalkaliphilic representative of the family Halanaerobiacae capable of betaine degradation.</title>
        <authorList>
            <person name="Boltyanskaya Y."/>
            <person name="Kevbrin V."/>
            <person name="Detkova E."/>
            <person name="Grouzdev D.S."/>
            <person name="Koziaeva V."/>
            <person name="Zhilina T."/>
        </authorList>
    </citation>
    <scope>NUCLEOTIDE SEQUENCE</scope>
    <source>
        <strain evidence="8">Z-7014</strain>
    </source>
</reference>
<dbReference type="Gene3D" id="3.40.50.300">
    <property type="entry name" value="P-loop containing nucleotide triphosphate hydrolases"/>
    <property type="match status" value="1"/>
</dbReference>
<dbReference type="PANTHER" id="PTHR32071">
    <property type="entry name" value="TRANSCRIPTIONAL REGULATORY PROTEIN"/>
    <property type="match status" value="1"/>
</dbReference>
<dbReference type="Gene3D" id="1.10.8.60">
    <property type="match status" value="1"/>
</dbReference>
<evidence type="ECO:0000256" key="2">
    <source>
        <dbReference type="ARBA" id="ARBA00022840"/>
    </source>
</evidence>
<dbReference type="NCBIfam" id="TIGR00229">
    <property type="entry name" value="sensory_box"/>
    <property type="match status" value="1"/>
</dbReference>
<keyword evidence="1" id="KW-0547">Nucleotide-binding</keyword>
<dbReference type="CDD" id="cd00009">
    <property type="entry name" value="AAA"/>
    <property type="match status" value="1"/>
</dbReference>
<keyword evidence="9" id="KW-1185">Reference proteome</keyword>
<dbReference type="PROSITE" id="PS00675">
    <property type="entry name" value="SIGMA54_INTERACT_1"/>
    <property type="match status" value="1"/>
</dbReference>
<feature type="domain" description="PAS" evidence="7">
    <location>
        <begin position="118"/>
        <end position="166"/>
    </location>
</feature>
<dbReference type="SUPFAM" id="SSF52540">
    <property type="entry name" value="P-loop containing nucleoside triphosphate hydrolases"/>
    <property type="match status" value="1"/>
</dbReference>
<dbReference type="InterPro" id="IPR002197">
    <property type="entry name" value="HTH_Fis"/>
</dbReference>
<dbReference type="InterPro" id="IPR027417">
    <property type="entry name" value="P-loop_NTPase"/>
</dbReference>
<dbReference type="PROSITE" id="PS00676">
    <property type="entry name" value="SIGMA54_INTERACT_2"/>
    <property type="match status" value="1"/>
</dbReference>
<dbReference type="GO" id="GO:0006355">
    <property type="term" value="P:regulation of DNA-templated transcription"/>
    <property type="evidence" value="ECO:0007669"/>
    <property type="project" value="InterPro"/>
</dbReference>
<evidence type="ECO:0000256" key="4">
    <source>
        <dbReference type="ARBA" id="ARBA00023125"/>
    </source>
</evidence>
<evidence type="ECO:0000256" key="1">
    <source>
        <dbReference type="ARBA" id="ARBA00022741"/>
    </source>
</evidence>
<protein>
    <submittedName>
        <fullName evidence="8">Sigma 54-interacting transcriptional regulator</fullName>
    </submittedName>
</protein>
<dbReference type="Pfam" id="PF25601">
    <property type="entry name" value="AAA_lid_14"/>
    <property type="match status" value="1"/>
</dbReference>
<dbReference type="Gene3D" id="3.30.450.20">
    <property type="entry name" value="PAS domain"/>
    <property type="match status" value="1"/>
</dbReference>
<evidence type="ECO:0000259" key="6">
    <source>
        <dbReference type="PROSITE" id="PS50045"/>
    </source>
</evidence>
<dbReference type="EMBL" id="JADPIE010000008">
    <property type="protein sequence ID" value="MBF8437956.1"/>
    <property type="molecule type" value="Genomic_DNA"/>
</dbReference>
<dbReference type="SUPFAM" id="SSF46689">
    <property type="entry name" value="Homeodomain-like"/>
    <property type="match status" value="1"/>
</dbReference>
<evidence type="ECO:0000313" key="9">
    <source>
        <dbReference type="Proteomes" id="UP000621436"/>
    </source>
</evidence>
<sequence>MLFTNKNIVKYCQLILDIGQKVLSEPYRLAIYEEEDKSLISANFIEENIIFNEINISFDLILNDKVIGKLIIIDENLKTFNEVERQIINDFNNIKELISETVINLLIDQILIGQAKENLNRYKETFESLPKGVITADQQGIVTMINTAAEIATGFERSKIVGKRIMNIFKGTDLIEVLNKGITFFRKEISCNTKKGQRRVLVSASPIKEGLEIKGMVATITALEDARKVLDYFADEPFNNKRPELIGESLAFKSAWNKAIKVACSSSSVMIRGESGTGKELFAQAIHKNSMRKDYNFVSINCAAIPSELLESELFGYEAGAFTGAKKGGKPGKFELAHKGTIFLDEIGDMPIDLQAKILKVIQERSFFRIGGTEEINVDIRIISATNQNLENLVQENKFREDLFFRINVIPIFLPPLRERKEDILLLANYFIDIYKDKLKKNITGLSDQAKNLLKNYDFPGNVRELENMIEYAMNMETGEKITANNLPFINNQVRIKRGITEEFNLDKAVSRVEKDLIEEALEIFGRSTAGKLDAAKKLGVSKTTLYKKLNKYNIKK</sequence>
<keyword evidence="5" id="KW-0804">Transcription</keyword>
<dbReference type="Pfam" id="PF00158">
    <property type="entry name" value="Sigma54_activat"/>
    <property type="match status" value="1"/>
</dbReference>
<dbReference type="Gene3D" id="1.10.10.60">
    <property type="entry name" value="Homeodomain-like"/>
    <property type="match status" value="1"/>
</dbReference>
<dbReference type="Pfam" id="PF02954">
    <property type="entry name" value="HTH_8"/>
    <property type="match status" value="1"/>
</dbReference>
<dbReference type="InterPro" id="IPR009057">
    <property type="entry name" value="Homeodomain-like_sf"/>
</dbReference>
<dbReference type="InterPro" id="IPR003593">
    <property type="entry name" value="AAA+_ATPase"/>
</dbReference>
<dbReference type="GO" id="GO:0043565">
    <property type="term" value="F:sequence-specific DNA binding"/>
    <property type="evidence" value="ECO:0007669"/>
    <property type="project" value="InterPro"/>
</dbReference>
<dbReference type="SUPFAM" id="SSF55785">
    <property type="entry name" value="PYP-like sensor domain (PAS domain)"/>
    <property type="match status" value="1"/>
</dbReference>
<dbReference type="PROSITE" id="PS50112">
    <property type="entry name" value="PAS"/>
    <property type="match status" value="1"/>
</dbReference>
<evidence type="ECO:0000256" key="3">
    <source>
        <dbReference type="ARBA" id="ARBA00023015"/>
    </source>
</evidence>
<evidence type="ECO:0000259" key="7">
    <source>
        <dbReference type="PROSITE" id="PS50112"/>
    </source>
</evidence>
<dbReference type="SMART" id="SM00382">
    <property type="entry name" value="AAA"/>
    <property type="match status" value="1"/>
</dbReference>
<dbReference type="InterPro" id="IPR035965">
    <property type="entry name" value="PAS-like_dom_sf"/>
</dbReference>
<dbReference type="RefSeq" id="WP_270455018.1">
    <property type="nucleotide sequence ID" value="NZ_JADPIE010000008.1"/>
</dbReference>
<proteinExistence type="predicted"/>
<organism evidence="8 9">
    <name type="scientific">Halonatronomonas betaini</name>
    <dbReference type="NCBI Taxonomy" id="2778430"/>
    <lineage>
        <taxon>Bacteria</taxon>
        <taxon>Bacillati</taxon>
        <taxon>Bacillota</taxon>
        <taxon>Clostridia</taxon>
        <taxon>Halanaerobiales</taxon>
        <taxon>Halarsenatibacteraceae</taxon>
        <taxon>Halonatronomonas</taxon>
    </lineage>
</organism>
<keyword evidence="2" id="KW-0067">ATP-binding</keyword>
<dbReference type="InterPro" id="IPR025662">
    <property type="entry name" value="Sigma_54_int_dom_ATP-bd_1"/>
</dbReference>
<dbReference type="PANTHER" id="PTHR32071:SF57">
    <property type="entry name" value="C4-DICARBOXYLATE TRANSPORT TRANSCRIPTIONAL REGULATORY PROTEIN DCTD"/>
    <property type="match status" value="1"/>
</dbReference>
<dbReference type="InterPro" id="IPR025944">
    <property type="entry name" value="Sigma_54_int_dom_CS"/>
</dbReference>
<evidence type="ECO:0000313" key="8">
    <source>
        <dbReference type="EMBL" id="MBF8437956.1"/>
    </source>
</evidence>
<keyword evidence="4" id="KW-0238">DNA-binding</keyword>
<dbReference type="PROSITE" id="PS00688">
    <property type="entry name" value="SIGMA54_INTERACT_3"/>
    <property type="match status" value="1"/>
</dbReference>
<dbReference type="CDD" id="cd00130">
    <property type="entry name" value="PAS"/>
    <property type="match status" value="1"/>
</dbReference>
<dbReference type="InterPro" id="IPR000014">
    <property type="entry name" value="PAS"/>
</dbReference>
<dbReference type="InterPro" id="IPR002078">
    <property type="entry name" value="Sigma_54_int"/>
</dbReference>
<keyword evidence="3" id="KW-0805">Transcription regulation</keyword>
<name>A0A931AXQ4_9FIRM</name>
<dbReference type="PROSITE" id="PS50045">
    <property type="entry name" value="SIGMA54_INTERACT_4"/>
    <property type="match status" value="1"/>
</dbReference>
<dbReference type="InterPro" id="IPR058031">
    <property type="entry name" value="AAA_lid_NorR"/>
</dbReference>
<dbReference type="InterPro" id="IPR025943">
    <property type="entry name" value="Sigma_54_int_dom_ATP-bd_2"/>
</dbReference>
<evidence type="ECO:0000256" key="5">
    <source>
        <dbReference type="ARBA" id="ARBA00023163"/>
    </source>
</evidence>
<dbReference type="AlphaFoldDB" id="A0A931AXQ4"/>
<dbReference type="FunFam" id="3.40.50.300:FF:000006">
    <property type="entry name" value="DNA-binding transcriptional regulator NtrC"/>
    <property type="match status" value="1"/>
</dbReference>
<dbReference type="Pfam" id="PF13426">
    <property type="entry name" value="PAS_9"/>
    <property type="match status" value="1"/>
</dbReference>
<gene>
    <name evidence="8" type="ORF">I0Q91_12755</name>
</gene>
<dbReference type="GO" id="GO:0005524">
    <property type="term" value="F:ATP binding"/>
    <property type="evidence" value="ECO:0007669"/>
    <property type="project" value="UniProtKB-KW"/>
</dbReference>
<feature type="domain" description="Sigma-54 factor interaction" evidence="6">
    <location>
        <begin position="245"/>
        <end position="475"/>
    </location>
</feature>
<comment type="caution">
    <text evidence="8">The sequence shown here is derived from an EMBL/GenBank/DDBJ whole genome shotgun (WGS) entry which is preliminary data.</text>
</comment>
<accession>A0A931AXQ4</accession>
<dbReference type="SMART" id="SM00091">
    <property type="entry name" value="PAS"/>
    <property type="match status" value="1"/>
</dbReference>